<evidence type="ECO:0000256" key="1">
    <source>
        <dbReference type="ARBA" id="ARBA00022729"/>
    </source>
</evidence>
<keyword evidence="1 2" id="KW-0732">Signal</keyword>
<sequence>METKFYSSNHALFLPVLAGLCAAFLISAGTAQAQNLNFNTITGYTMSVNPGPTICETSSASVTTFYYPIFGLPDAPASTLTASEGSHHLATAGETTIVTVDIPAAGYLALNWQLSYKYGEPGEAMPWQVVQQPDNPPAGVLHHDIPVTFAKASSLSYLTFIVRDQTGDPSAPNYQSYQFVIPFTVLGVIDPQVAVPILDTVVEPQIPYLILHAPPGDGSSSEFQDSKTTCRNFQTSYAEDGSNSANVAVKLGIAGSAGIFVTTNFEFSVTMSAGLTVGDMAVVTTSDQTCVTVNQGFSTSALTGPNGGGDVFIGYGTDLALGVYDYRYLPEGSCTSDTKQGLIYVPVGLPRKFIYTKEAIESEIADLEILVADSLINGPEATNNAQNQMDVWNQVLDMNLANVNNPDNELLGNTSFSASTSSSNESSITVLETNTIQYEHYIQGNIGITAVVEIGGSGITGGYEYKASKRFGETQNQTVEGSKLVRYTLADDDSGDIFNLSVVKDPMYGTPIFRLDPGTKSSCPYQGGYQRDQPLLTFADDSDNLTLNNIPVGTSTTFQLKICNESNENRTYYLKGNASTNLNGAIIQGFGNNIFNTNDNGVQFVNVPANDCIDNASLTISQSDDNILNYENLEIFLYTLCEGAGTELSSSVYLNAYFSETVGINDIDMESTAVQIVPNPNKGAFSLRFEKDMDAGSISITDMTGKTIVQRNLQAGQSAIEFNEGDLAGGMYIITIRSGESLMTRKLLID</sequence>
<feature type="chain" id="PRO_5029548564" evidence="2">
    <location>
        <begin position="34"/>
        <end position="750"/>
    </location>
</feature>
<comment type="caution">
    <text evidence="4">The sequence shown here is derived from an EMBL/GenBank/DDBJ whole genome shotgun (WGS) entry which is preliminary data.</text>
</comment>
<evidence type="ECO:0000313" key="5">
    <source>
        <dbReference type="Proteomes" id="UP000486602"/>
    </source>
</evidence>
<dbReference type="InterPro" id="IPR026444">
    <property type="entry name" value="Secre_tail"/>
</dbReference>
<dbReference type="Pfam" id="PF18962">
    <property type="entry name" value="Por_Secre_tail"/>
    <property type="match status" value="1"/>
</dbReference>
<reference evidence="4 5" key="1">
    <citation type="submission" date="2020-02" db="EMBL/GenBank/DDBJ databases">
        <title>Out from the shadows clarifying the taxonomy of the family Cryomorphaceae and related taxa by utilizing the GTDB taxonomic framework.</title>
        <authorList>
            <person name="Bowman J.P."/>
        </authorList>
    </citation>
    <scope>NUCLEOTIDE SEQUENCE [LARGE SCALE GENOMIC DNA]</scope>
    <source>
        <strain evidence="4 5">QSSC 1-22</strain>
    </source>
</reference>
<proteinExistence type="predicted"/>
<feature type="domain" description="Secretion system C-terminal sorting" evidence="3">
    <location>
        <begin position="677"/>
        <end position="749"/>
    </location>
</feature>
<dbReference type="NCBIfam" id="TIGR04183">
    <property type="entry name" value="Por_Secre_tail"/>
    <property type="match status" value="1"/>
</dbReference>
<keyword evidence="5" id="KW-1185">Reference proteome</keyword>
<evidence type="ECO:0000313" key="4">
    <source>
        <dbReference type="EMBL" id="NEN22353.1"/>
    </source>
</evidence>
<dbReference type="RefSeq" id="WP_163283059.1">
    <property type="nucleotide sequence ID" value="NZ_JAAGVY010000002.1"/>
</dbReference>
<dbReference type="EMBL" id="JAAGVY010000002">
    <property type="protein sequence ID" value="NEN22353.1"/>
    <property type="molecule type" value="Genomic_DNA"/>
</dbReference>
<dbReference type="AlphaFoldDB" id="A0A7K3WL33"/>
<dbReference type="Proteomes" id="UP000486602">
    <property type="component" value="Unassembled WGS sequence"/>
</dbReference>
<gene>
    <name evidence="4" type="ORF">G3O08_02410</name>
</gene>
<feature type="signal peptide" evidence="2">
    <location>
        <begin position="1"/>
        <end position="33"/>
    </location>
</feature>
<organism evidence="4 5">
    <name type="scientific">Cryomorpha ignava</name>
    <dbReference type="NCBI Taxonomy" id="101383"/>
    <lineage>
        <taxon>Bacteria</taxon>
        <taxon>Pseudomonadati</taxon>
        <taxon>Bacteroidota</taxon>
        <taxon>Flavobacteriia</taxon>
        <taxon>Flavobacteriales</taxon>
        <taxon>Cryomorphaceae</taxon>
        <taxon>Cryomorpha</taxon>
    </lineage>
</organism>
<name>A0A7K3WL33_9FLAO</name>
<evidence type="ECO:0000256" key="2">
    <source>
        <dbReference type="SAM" id="SignalP"/>
    </source>
</evidence>
<evidence type="ECO:0000259" key="3">
    <source>
        <dbReference type="Pfam" id="PF18962"/>
    </source>
</evidence>
<accession>A0A7K3WL33</accession>
<protein>
    <submittedName>
        <fullName evidence="4">T9SS type A sorting domain-containing protein</fullName>
    </submittedName>
</protein>